<name>A0A834XLC0_APHGI</name>
<evidence type="ECO:0000313" key="2">
    <source>
        <dbReference type="Proteomes" id="UP000639338"/>
    </source>
</evidence>
<dbReference type="OrthoDB" id="7695472at2759"/>
<protein>
    <submittedName>
        <fullName evidence="1">Uncharacterized protein</fullName>
    </submittedName>
</protein>
<dbReference type="Proteomes" id="UP000639338">
    <property type="component" value="Unassembled WGS sequence"/>
</dbReference>
<organism evidence="1 2">
    <name type="scientific">Aphidius gifuensis</name>
    <name type="common">Parasitoid wasp</name>
    <dbReference type="NCBI Taxonomy" id="684658"/>
    <lineage>
        <taxon>Eukaryota</taxon>
        <taxon>Metazoa</taxon>
        <taxon>Ecdysozoa</taxon>
        <taxon>Arthropoda</taxon>
        <taxon>Hexapoda</taxon>
        <taxon>Insecta</taxon>
        <taxon>Pterygota</taxon>
        <taxon>Neoptera</taxon>
        <taxon>Endopterygota</taxon>
        <taxon>Hymenoptera</taxon>
        <taxon>Apocrita</taxon>
        <taxon>Ichneumonoidea</taxon>
        <taxon>Braconidae</taxon>
        <taxon>Aphidiinae</taxon>
        <taxon>Aphidius</taxon>
    </lineage>
</organism>
<reference evidence="1 2" key="1">
    <citation type="submission" date="2020-08" db="EMBL/GenBank/DDBJ databases">
        <title>Aphidius gifuensis genome sequencing and assembly.</title>
        <authorList>
            <person name="Du Z."/>
        </authorList>
    </citation>
    <scope>NUCLEOTIDE SEQUENCE [LARGE SCALE GENOMIC DNA]</scope>
    <source>
        <strain evidence="1">YNYX2018</strain>
        <tissue evidence="1">Adults</tissue>
    </source>
</reference>
<sequence length="124" mass="14398">MEVNQPIRVFTSKKSVENFIKRRERRGRYTYSTGTSKLITENVQKKRKYKIKEDLYWSSLIVTCTKGGKYIPRLKNGQRQISKTTAKINCPAHMKILPSKSGKMLELRSYDLHHTCRASTESGN</sequence>
<dbReference type="EMBL" id="JACMRX010000006">
    <property type="protein sequence ID" value="KAF7987727.1"/>
    <property type="molecule type" value="Genomic_DNA"/>
</dbReference>
<dbReference type="AlphaFoldDB" id="A0A834XLC0"/>
<gene>
    <name evidence="1" type="ORF">HCN44_003590</name>
</gene>
<proteinExistence type="predicted"/>
<comment type="caution">
    <text evidence="1">The sequence shown here is derived from an EMBL/GenBank/DDBJ whole genome shotgun (WGS) entry which is preliminary data.</text>
</comment>
<evidence type="ECO:0000313" key="1">
    <source>
        <dbReference type="EMBL" id="KAF7987727.1"/>
    </source>
</evidence>
<accession>A0A834XLC0</accession>
<keyword evidence="2" id="KW-1185">Reference proteome</keyword>